<feature type="binding site" evidence="17">
    <location>
        <position position="502"/>
    </location>
    <ligand>
        <name>ATP</name>
        <dbReference type="ChEBI" id="CHEBI:30616"/>
    </ligand>
</feature>
<dbReference type="InterPro" id="IPR032631">
    <property type="entry name" value="P-type_ATPase_N"/>
</dbReference>
<feature type="transmembrane region" description="Helical" evidence="19">
    <location>
        <begin position="935"/>
        <end position="958"/>
    </location>
</feature>
<dbReference type="OrthoDB" id="377733at2759"/>
<dbReference type="GO" id="GO:0000287">
    <property type="term" value="F:magnesium ion binding"/>
    <property type="evidence" value="ECO:0007669"/>
    <property type="project" value="UniProtKB-UniRule"/>
</dbReference>
<dbReference type="EC" id="7.6.2.1" evidence="19"/>
<feature type="binding site" evidence="17">
    <location>
        <position position="685"/>
    </location>
    <ligand>
        <name>ATP</name>
        <dbReference type="ChEBI" id="CHEBI:30616"/>
    </ligand>
</feature>
<evidence type="ECO:0000259" key="20">
    <source>
        <dbReference type="Pfam" id="PF00122"/>
    </source>
</evidence>
<feature type="binding site" evidence="17">
    <location>
        <position position="767"/>
    </location>
    <ligand>
        <name>ATP</name>
        <dbReference type="ChEBI" id="CHEBI:30616"/>
    </ligand>
</feature>
<evidence type="ECO:0000256" key="8">
    <source>
        <dbReference type="ARBA" id="ARBA00022840"/>
    </source>
</evidence>
<dbReference type="GO" id="GO:0005524">
    <property type="term" value="F:ATP binding"/>
    <property type="evidence" value="ECO:0007669"/>
    <property type="project" value="UniProtKB-UniRule"/>
</dbReference>
<dbReference type="Pfam" id="PF16212">
    <property type="entry name" value="PhoLip_ATPase_C"/>
    <property type="match status" value="1"/>
</dbReference>
<dbReference type="Pfam" id="PF16209">
    <property type="entry name" value="PhoLip_ATPase_N"/>
    <property type="match status" value="1"/>
</dbReference>
<feature type="binding site" evidence="17">
    <location>
        <position position="766"/>
    </location>
    <ligand>
        <name>ATP</name>
        <dbReference type="ChEBI" id="CHEBI:30616"/>
    </ligand>
</feature>
<keyword evidence="8 17" id="KW-0067">ATP-binding</keyword>
<feature type="binding site" evidence="17">
    <location>
        <position position="656"/>
    </location>
    <ligand>
        <name>ATP</name>
        <dbReference type="ChEBI" id="CHEBI:30616"/>
    </ligand>
</feature>
<proteinExistence type="inferred from homology"/>
<evidence type="ECO:0000313" key="23">
    <source>
        <dbReference type="EMBL" id="CCE62268.1"/>
    </source>
</evidence>
<keyword evidence="11 19" id="KW-1133">Transmembrane helix</keyword>
<dbReference type="PANTHER" id="PTHR24092:SF5">
    <property type="entry name" value="PHOSPHOLIPID-TRANSPORTING ATPASE"/>
    <property type="match status" value="1"/>
</dbReference>
<feature type="binding site" evidence="17">
    <location>
        <position position="848"/>
    </location>
    <ligand>
        <name>ATP</name>
        <dbReference type="ChEBI" id="CHEBI:30616"/>
    </ligand>
</feature>
<feature type="transmembrane region" description="Helical" evidence="19">
    <location>
        <begin position="439"/>
        <end position="458"/>
    </location>
</feature>
<dbReference type="Gene3D" id="3.40.1110.10">
    <property type="entry name" value="Calcium-transporting ATPase, cytoplasmic domain N"/>
    <property type="match status" value="1"/>
</dbReference>
<keyword evidence="6 18" id="KW-0479">Metal-binding</keyword>
<dbReference type="GeneID" id="11534111"/>
<dbReference type="GO" id="GO:0016887">
    <property type="term" value="F:ATP hydrolysis activity"/>
    <property type="evidence" value="ECO:0007669"/>
    <property type="project" value="InterPro"/>
</dbReference>
<evidence type="ECO:0000313" key="24">
    <source>
        <dbReference type="Proteomes" id="UP000005666"/>
    </source>
</evidence>
<feature type="transmembrane region" description="Helical" evidence="19">
    <location>
        <begin position="221"/>
        <end position="238"/>
    </location>
</feature>
<dbReference type="SUPFAM" id="SSF81665">
    <property type="entry name" value="Calcium ATPase, transmembrane domain M"/>
    <property type="match status" value="1"/>
</dbReference>
<evidence type="ECO:0000256" key="17">
    <source>
        <dbReference type="PIRSR" id="PIRSR606539-2"/>
    </source>
</evidence>
<feature type="binding site" evidence="17">
    <location>
        <position position="503"/>
    </location>
    <ligand>
        <name>ATP</name>
        <dbReference type="ChEBI" id="CHEBI:30616"/>
    </ligand>
</feature>
<evidence type="ECO:0000259" key="21">
    <source>
        <dbReference type="Pfam" id="PF16209"/>
    </source>
</evidence>
<dbReference type="GO" id="GO:0005886">
    <property type="term" value="C:plasma membrane"/>
    <property type="evidence" value="ECO:0007669"/>
    <property type="project" value="TreeGrafter"/>
</dbReference>
<feature type="binding site" evidence="17">
    <location>
        <position position="504"/>
    </location>
    <ligand>
        <name>ATP</name>
        <dbReference type="ChEBI" id="CHEBI:30616"/>
    </ligand>
</feature>
<feature type="binding site" evidence="18">
    <location>
        <position position="502"/>
    </location>
    <ligand>
        <name>Mg(2+)</name>
        <dbReference type="ChEBI" id="CHEBI:18420"/>
    </ligand>
</feature>
<dbReference type="InterPro" id="IPR023214">
    <property type="entry name" value="HAD_sf"/>
</dbReference>
<feature type="binding site" evidence="18">
    <location>
        <position position="878"/>
    </location>
    <ligand>
        <name>Mg(2+)</name>
        <dbReference type="ChEBI" id="CHEBI:18420"/>
    </ligand>
</feature>
<feature type="binding site" evidence="17">
    <location>
        <position position="768"/>
    </location>
    <ligand>
        <name>ATP</name>
        <dbReference type="ChEBI" id="CHEBI:30616"/>
    </ligand>
</feature>
<feature type="transmembrane region" description="Helical" evidence="19">
    <location>
        <begin position="416"/>
        <end position="433"/>
    </location>
</feature>
<dbReference type="Proteomes" id="UP000005666">
    <property type="component" value="Chromosome 3"/>
</dbReference>
<dbReference type="InterPro" id="IPR001757">
    <property type="entry name" value="P_typ_ATPase"/>
</dbReference>
<feature type="binding site" evidence="17">
    <location>
        <position position="878"/>
    </location>
    <ligand>
        <name>ATP</name>
        <dbReference type="ChEBI" id="CHEBI:30616"/>
    </ligand>
</feature>
<evidence type="ECO:0000256" key="9">
    <source>
        <dbReference type="ARBA" id="ARBA00022842"/>
    </source>
</evidence>
<dbReference type="SFLD" id="SFLDF00027">
    <property type="entry name" value="p-type_atpase"/>
    <property type="match status" value="1"/>
</dbReference>
<dbReference type="Gene3D" id="2.70.150.10">
    <property type="entry name" value="Calcium-transporting ATPase, cytoplasmic transduction domain A"/>
    <property type="match status" value="1"/>
</dbReference>
<dbReference type="SUPFAM" id="SSF81660">
    <property type="entry name" value="Metal cation-transporting ATPase, ATP-binding domain N"/>
    <property type="match status" value="1"/>
</dbReference>
<accession>G8BR92</accession>
<reference evidence="23 24" key="1">
    <citation type="journal article" date="2011" name="Proc. Natl. Acad. Sci. U.S.A.">
        <title>Evolutionary erosion of yeast sex chromosomes by mating-type switching accidents.</title>
        <authorList>
            <person name="Gordon J.L."/>
            <person name="Armisen D."/>
            <person name="Proux-Wera E."/>
            <person name="Oheigeartaigh S.S."/>
            <person name="Byrne K.P."/>
            <person name="Wolfe K.H."/>
        </authorList>
    </citation>
    <scope>NUCLEOTIDE SEQUENCE [LARGE SCALE GENOMIC DNA]</scope>
    <source>
        <strain evidence="24">ATCC 24235 / CBS 4417 / NBRC 1672 / NRRL Y-8282 / UCD 70-5</strain>
    </source>
</reference>
<dbReference type="InterPro" id="IPR023298">
    <property type="entry name" value="ATPase_P-typ_TM_dom_sf"/>
</dbReference>
<dbReference type="OMA" id="XVYFIAT"/>
<keyword evidence="24" id="KW-1185">Reference proteome</keyword>
<gene>
    <name evidence="23" type="primary">TPHA0C01120</name>
    <name evidence="23" type="ordered locus">TPHA_0C01120</name>
</gene>
<dbReference type="GO" id="GO:0140346">
    <property type="term" value="F:phosphatidylserine flippase activity"/>
    <property type="evidence" value="ECO:0007669"/>
    <property type="project" value="UniProtKB-ARBA"/>
</dbReference>
<dbReference type="InterPro" id="IPR044492">
    <property type="entry name" value="P_typ_ATPase_HD_dom"/>
</dbReference>
<dbReference type="GO" id="GO:0005802">
    <property type="term" value="C:trans-Golgi network"/>
    <property type="evidence" value="ECO:0007669"/>
    <property type="project" value="TreeGrafter"/>
</dbReference>
<dbReference type="InterPro" id="IPR023299">
    <property type="entry name" value="ATPase_P-typ_cyto_dom_N"/>
</dbReference>
<dbReference type="eggNOG" id="KOG0210">
    <property type="taxonomic scope" value="Eukaryota"/>
</dbReference>
<dbReference type="EMBL" id="HE612858">
    <property type="protein sequence ID" value="CCE62268.1"/>
    <property type="molecule type" value="Genomic_DNA"/>
</dbReference>
<keyword evidence="10 19" id="KW-1278">Translocase</keyword>
<dbReference type="RefSeq" id="XP_003684702.1">
    <property type="nucleotide sequence ID" value="XM_003684654.1"/>
</dbReference>
<dbReference type="FunFam" id="3.40.50.1000:FF:000009">
    <property type="entry name" value="Phospholipid-transporting ATPase"/>
    <property type="match status" value="1"/>
</dbReference>
<feature type="domain" description="P-type ATPase C-terminal" evidence="22">
    <location>
        <begin position="901"/>
        <end position="1131"/>
    </location>
</feature>
<dbReference type="GO" id="GO:0006890">
    <property type="term" value="P:retrograde vesicle-mediated transport, Golgi to endoplasmic reticulum"/>
    <property type="evidence" value="ECO:0007669"/>
    <property type="project" value="TreeGrafter"/>
</dbReference>
<dbReference type="Pfam" id="PF00122">
    <property type="entry name" value="E1-E2_ATPase"/>
    <property type="match status" value="1"/>
</dbReference>
<evidence type="ECO:0000256" key="13">
    <source>
        <dbReference type="ARBA" id="ARBA00023136"/>
    </source>
</evidence>
<dbReference type="InterPro" id="IPR006539">
    <property type="entry name" value="P-type_ATPase_IV"/>
</dbReference>
<sequence length="1143" mass="129097">MSFTIPAGPNKNKSIRYNLGRNSSADSFDLNLDDSLDQVLDNLQISSENRNTSYGQTATNSINNERENFELKSVEDVSKFGRLGKNSSKSEPLLMERNYSEFSTRTEETWSNIIPKSKSMFERISSLLRKSMNEVTSEMQNKSNRIKINKDNVERIIKPDQTQSLKNVYPSNEISNAKYNPITFVPILLYEQFKFFYNLYFLVVALSQAVPALRIGYLSSYIVPLAFVLTVTMLKEAIDDIQRRRRDRESNGELYEILQSKDMIQSKDLKVGDLIKLNKGERVPADAILLQTSDNSGEEFIKTDQLDGETDWKLRIAPQISQTMTEEELFTKLTLSATPPEKSIHSFLGKISSEDGTSVALSIDNTLWANTVVASNGSCIACVIYTGKHTRQSMNTTSKSVKTGLLEIEINSISKLLCISVFALSVILVVFAGKDNKDWYIDILRYLILFSTIIPVSLRVNLDLAKSVYAYQIEHDQMIPETIVRTSTIPEDLGRIEYLLSDKTGTLTQNDMQLRKIHLGSLSYSMESMDIVSGYVDNYFNTNTNNLSAARKDAATNVCDLLITLALCHNVTPSFVDNELTYQAASPDEIAIVKFTEEVGLSLFKRDRHSITLLHRQTGEQLVYEISHIFPFNSVSKRMGIIVFDKKQKSYWFLQKGADTVMSKIVQKNSWLEEEVDNMAREGLRTLVIGRKKLPTKVYEQFIAEYNEASVAMTDREIKVSQVISKFLEYDVELLGLTGVEDILQKDVKSSIELLRNAGIKIWMLTGDKVETAKCVSISAKLISRGQYVHTITKVNKTYDALNHLEFIKINKNACLIIDGESLAVYLKDYKKEFLEAVLQLPTVVACRCSPQQKADVALLIREFTGKRVCCIGDGGNDVSMIQSADVGVGIVGKEGKQASLAADFSITQFCHLTELLLWHGRNSYKRSAKLSQFIMHRGLVIAICQVVFSICSGFEPIALYQGWLMVGYATCYTMAPVFSLTLDTDIPETLTKLYPELYQDLIEGKSLSHKTFFVWVVLSIFQGCIIQLFSQFFTGVSESLFTKMVAISFTSLVLNELVMVALEIYTWNKVMVVTELVTLSIYVISVPFLSEYFDLSYFKTLNFFAELLLILSISVFPVWASKAIYRKLHPPSYAKVQQYSIV</sequence>
<feature type="binding site" evidence="17">
    <location>
        <position position="632"/>
    </location>
    <ligand>
        <name>ATP</name>
        <dbReference type="ChEBI" id="CHEBI:30616"/>
    </ligand>
</feature>
<evidence type="ECO:0000256" key="3">
    <source>
        <dbReference type="ARBA" id="ARBA00008109"/>
    </source>
</evidence>
<keyword evidence="12" id="KW-0445">Lipid transport</keyword>
<evidence type="ECO:0000256" key="14">
    <source>
        <dbReference type="ARBA" id="ARBA00034036"/>
    </source>
</evidence>
<evidence type="ECO:0000256" key="19">
    <source>
        <dbReference type="RuleBase" id="RU362033"/>
    </source>
</evidence>
<keyword evidence="7 17" id="KW-0547">Nucleotide-binding</keyword>
<dbReference type="InterPro" id="IPR059000">
    <property type="entry name" value="ATPase_P-type_domA"/>
</dbReference>
<feature type="domain" description="P-type ATPase A" evidence="20">
    <location>
        <begin position="262"/>
        <end position="391"/>
    </location>
</feature>
<dbReference type="PANTHER" id="PTHR24092">
    <property type="entry name" value="PROBABLE PHOSPHOLIPID-TRANSPORTING ATPASE"/>
    <property type="match status" value="1"/>
</dbReference>
<feature type="binding site" evidence="17">
    <location>
        <position position="589"/>
    </location>
    <ligand>
        <name>ATP</name>
        <dbReference type="ChEBI" id="CHEBI:30616"/>
    </ligand>
</feature>
<feature type="binding site" evidence="17">
    <location>
        <position position="877"/>
    </location>
    <ligand>
        <name>ATP</name>
        <dbReference type="ChEBI" id="CHEBI:30616"/>
    </ligand>
</feature>
<comment type="catalytic activity">
    <reaction evidence="14 19">
        <text>ATP + H2O + phospholipidSide 1 = ADP + phosphate + phospholipidSide 2.</text>
        <dbReference type="EC" id="7.6.2.1"/>
    </reaction>
</comment>
<dbReference type="AlphaFoldDB" id="G8BR92"/>
<evidence type="ECO:0000256" key="2">
    <source>
        <dbReference type="ARBA" id="ARBA00004337"/>
    </source>
</evidence>
<feature type="binding site" evidence="18">
    <location>
        <position position="504"/>
    </location>
    <ligand>
        <name>Mg(2+)</name>
        <dbReference type="ChEBI" id="CHEBI:18420"/>
    </ligand>
</feature>
<dbReference type="GO" id="GO:0006897">
    <property type="term" value="P:endocytosis"/>
    <property type="evidence" value="ECO:0007669"/>
    <property type="project" value="TreeGrafter"/>
</dbReference>
<evidence type="ECO:0000256" key="6">
    <source>
        <dbReference type="ARBA" id="ARBA00022723"/>
    </source>
</evidence>
<dbReference type="InterPro" id="IPR008250">
    <property type="entry name" value="ATPase_P-typ_transduc_dom_A_sf"/>
</dbReference>
<comment type="catalytic activity">
    <reaction evidence="15">
        <text>a 1,2-diacyl-sn-glycero-3-phosphoethanolamine(out) + ATP + H2O = a 1,2-diacyl-sn-glycero-3-phosphoethanolamine(in) + ADP + phosphate + H(+)</text>
        <dbReference type="Rhea" id="RHEA:66132"/>
        <dbReference type="ChEBI" id="CHEBI:15377"/>
        <dbReference type="ChEBI" id="CHEBI:15378"/>
        <dbReference type="ChEBI" id="CHEBI:30616"/>
        <dbReference type="ChEBI" id="CHEBI:43474"/>
        <dbReference type="ChEBI" id="CHEBI:64612"/>
        <dbReference type="ChEBI" id="CHEBI:456216"/>
    </reaction>
    <physiologicalReaction direction="left-to-right" evidence="15">
        <dbReference type="Rhea" id="RHEA:66133"/>
    </physiologicalReaction>
</comment>
<dbReference type="NCBIfam" id="TIGR01652">
    <property type="entry name" value="ATPase-Plipid"/>
    <property type="match status" value="1"/>
</dbReference>
<evidence type="ECO:0000259" key="22">
    <source>
        <dbReference type="Pfam" id="PF16212"/>
    </source>
</evidence>
<keyword evidence="5 19" id="KW-0812">Transmembrane</keyword>
<evidence type="ECO:0000256" key="1">
    <source>
        <dbReference type="ARBA" id="ARBA00001946"/>
    </source>
</evidence>
<dbReference type="SUPFAM" id="SSF81653">
    <property type="entry name" value="Calcium ATPase, transduction domain A"/>
    <property type="match status" value="1"/>
</dbReference>
<comment type="subcellular location">
    <subcellularLocation>
        <location evidence="2">Endosome membrane</location>
        <topology evidence="2">Multi-pass membrane protein</topology>
    </subcellularLocation>
    <subcellularLocation>
        <location evidence="19">Membrane</location>
        <topology evidence="19">Multi-pass membrane protein</topology>
    </subcellularLocation>
</comment>
<evidence type="ECO:0000256" key="7">
    <source>
        <dbReference type="ARBA" id="ARBA00022741"/>
    </source>
</evidence>
<comment type="similarity">
    <text evidence="3 19">Belongs to the cation transport ATPase (P-type) (TC 3.A.3) family. Type IV subfamily.</text>
</comment>
<keyword evidence="9 18" id="KW-0460">Magnesium</keyword>
<evidence type="ECO:0000256" key="10">
    <source>
        <dbReference type="ARBA" id="ARBA00022967"/>
    </source>
</evidence>
<keyword evidence="4" id="KW-0813">Transport</keyword>
<feature type="binding site" evidence="17">
    <location>
        <position position="854"/>
    </location>
    <ligand>
        <name>ATP</name>
        <dbReference type="ChEBI" id="CHEBI:30616"/>
    </ligand>
</feature>
<dbReference type="FunFam" id="3.40.1110.10:FF:000085">
    <property type="entry name" value="Phospholipid-transporting ATPase"/>
    <property type="match status" value="1"/>
</dbReference>
<dbReference type="PROSITE" id="PS00154">
    <property type="entry name" value="ATPASE_E1_E2"/>
    <property type="match status" value="1"/>
</dbReference>
<feature type="binding site" evidence="18">
    <location>
        <position position="874"/>
    </location>
    <ligand>
        <name>Mg(2+)</name>
        <dbReference type="ChEBI" id="CHEBI:18420"/>
    </ligand>
</feature>
<name>G8BR92_TETPH</name>
<dbReference type="InterPro" id="IPR018303">
    <property type="entry name" value="ATPase_P-typ_P_site"/>
</dbReference>
<feature type="active site" description="4-aspartylphosphate intermediate" evidence="16">
    <location>
        <position position="502"/>
    </location>
</feature>
<evidence type="ECO:0000256" key="4">
    <source>
        <dbReference type="ARBA" id="ARBA00022448"/>
    </source>
</evidence>
<dbReference type="STRING" id="1071381.G8BR92"/>
<dbReference type="InterPro" id="IPR036412">
    <property type="entry name" value="HAD-like_sf"/>
</dbReference>
<dbReference type="SUPFAM" id="SSF56784">
    <property type="entry name" value="HAD-like"/>
    <property type="match status" value="1"/>
</dbReference>
<comment type="cofactor">
    <cofactor evidence="1 18">
        <name>Mg(2+)</name>
        <dbReference type="ChEBI" id="CHEBI:18420"/>
    </cofactor>
</comment>
<feature type="transmembrane region" description="Helical" evidence="19">
    <location>
        <begin position="1071"/>
        <end position="1090"/>
    </location>
</feature>
<dbReference type="NCBIfam" id="TIGR01494">
    <property type="entry name" value="ATPase_P-type"/>
    <property type="match status" value="3"/>
</dbReference>
<dbReference type="HOGENOM" id="CLU_000846_6_0_1"/>
<dbReference type="Gene3D" id="3.40.50.1000">
    <property type="entry name" value="HAD superfamily/HAD-like"/>
    <property type="match status" value="1"/>
</dbReference>
<evidence type="ECO:0000256" key="15">
    <source>
        <dbReference type="ARBA" id="ARBA00049128"/>
    </source>
</evidence>
<feature type="domain" description="P-type ATPase N-terminal" evidence="21">
    <location>
        <begin position="163"/>
        <end position="215"/>
    </location>
</feature>
<evidence type="ECO:0000256" key="16">
    <source>
        <dbReference type="PIRSR" id="PIRSR606539-1"/>
    </source>
</evidence>
<organism evidence="23 24">
    <name type="scientific">Tetrapisispora phaffii (strain ATCC 24235 / CBS 4417 / NBRC 1672 / NRRL Y-8282 / UCD 70-5)</name>
    <name type="common">Yeast</name>
    <name type="synonym">Fabospora phaffii</name>
    <dbReference type="NCBI Taxonomy" id="1071381"/>
    <lineage>
        <taxon>Eukaryota</taxon>
        <taxon>Fungi</taxon>
        <taxon>Dikarya</taxon>
        <taxon>Ascomycota</taxon>
        <taxon>Saccharomycotina</taxon>
        <taxon>Saccharomycetes</taxon>
        <taxon>Saccharomycetales</taxon>
        <taxon>Saccharomycetaceae</taxon>
        <taxon>Tetrapisispora</taxon>
    </lineage>
</organism>
<feature type="transmembrane region" description="Helical" evidence="19">
    <location>
        <begin position="964"/>
        <end position="983"/>
    </location>
</feature>
<evidence type="ECO:0000256" key="12">
    <source>
        <dbReference type="ARBA" id="ARBA00023055"/>
    </source>
</evidence>
<keyword evidence="13 19" id="KW-0472">Membrane</keyword>
<dbReference type="PRINTS" id="PR00119">
    <property type="entry name" value="CATATPASE"/>
</dbReference>
<protein>
    <recommendedName>
        <fullName evidence="19">Phospholipid-transporting ATPase</fullName>
        <ecNumber evidence="19">7.6.2.1</ecNumber>
    </recommendedName>
</protein>
<dbReference type="SFLD" id="SFLDG00002">
    <property type="entry name" value="C1.7:_P-type_atpase_like"/>
    <property type="match status" value="1"/>
</dbReference>
<dbReference type="KEGG" id="tpf:TPHA_0C01120"/>
<evidence type="ECO:0000256" key="11">
    <source>
        <dbReference type="ARBA" id="ARBA00022989"/>
    </source>
</evidence>
<feature type="transmembrane region" description="Helical" evidence="19">
    <location>
        <begin position="1102"/>
        <end position="1121"/>
    </location>
</feature>
<feature type="transmembrane region" description="Helical" evidence="19">
    <location>
        <begin position="1013"/>
        <end position="1035"/>
    </location>
</feature>
<dbReference type="GO" id="GO:0010008">
    <property type="term" value="C:endosome membrane"/>
    <property type="evidence" value="ECO:0007669"/>
    <property type="project" value="UniProtKB-SubCell"/>
</dbReference>
<dbReference type="Pfam" id="PF13246">
    <property type="entry name" value="Cation_ATPase"/>
    <property type="match status" value="1"/>
</dbReference>
<dbReference type="InterPro" id="IPR032630">
    <property type="entry name" value="P_typ_ATPase_c"/>
</dbReference>
<dbReference type="SFLD" id="SFLDS00003">
    <property type="entry name" value="Haloacid_Dehalogenase"/>
    <property type="match status" value="1"/>
</dbReference>
<evidence type="ECO:0000256" key="18">
    <source>
        <dbReference type="PIRSR" id="PIRSR606539-3"/>
    </source>
</evidence>
<feature type="transmembrane region" description="Helical" evidence="19">
    <location>
        <begin position="1041"/>
        <end position="1059"/>
    </location>
</feature>
<evidence type="ECO:0000256" key="5">
    <source>
        <dbReference type="ARBA" id="ARBA00022692"/>
    </source>
</evidence>